<dbReference type="OrthoDB" id="4937at2759"/>
<dbReference type="EMBL" id="NBIV01000181">
    <property type="protein sequence ID" value="PXF41993.1"/>
    <property type="molecule type" value="Genomic_DNA"/>
</dbReference>
<feature type="compositionally biased region" description="Pro residues" evidence="2">
    <location>
        <begin position="9"/>
        <end position="23"/>
    </location>
</feature>
<proteinExistence type="predicted"/>
<sequence>MAPAELAPSSPPMSAPPSPPSTPPHSKLLDSYAAHMKSLSVALDSRAHALRTAEARLESRGSALRAHERALASLERRMRSEMTAFLRDVAARQRQLSRWEQRAEKGRKLAAAISKNKDELRNTKNVLEDKTSELHLLEKEYATLIESKHSISTELDAARSELSRMANEARRIAEEKSRLETLAERLESLEAAVRKRERDVDASEAAITVKSDRLSWLEQFERVVTPLQTFVDEFASFEHRDTVSIRDDVPKGVQMALNALREMRSRSKVLNDHRAELEAVQATISDREKALRDKELATRQREHDLDVLETRLSNEQDKISLQTTELRESIRSLDDTRTEHDRREEGMHKKERELLQRESKLSHRETVIAQSEKTLARRERSIRRAHAAVTEREKAIDAREREVENERANFDNMKRSIDLREAMLETRELELVAREASLVESSRVYISENSARRSRQDMSLDADVHAGSDKDSHGANAGGGASGVQVMGDAVDKNTRGDGSPPRKRHAPRSVRRQLEFETAHRRIPASNMKNEQDAAQKDGDDESEVAAEQLLPELVGARALWKERILRLEAVVRNMRENTWGLKPHVQPVLTAVADKLGTVRKEIEEAPPQHSAGTARRDYATEQSLQVRWGSVMRQQLDAVREVQTGMLIGLNKQEDRAKTGEVSEESSTITTGDRVSGQRSTGSIEGESSVEATLDVTTTGDFGEHGGAGAIPSLFQRFRSRLQARGRPEDNASAAAEAPRNGGVAQQTKTRVRANEGRPGGSGSGEADDDGANDLLQELASLRSELDTITGILNM</sequence>
<accession>A0A2V3IIY4</accession>
<feature type="coiled-coil region" evidence="1">
    <location>
        <begin position="110"/>
        <end position="206"/>
    </location>
</feature>
<evidence type="ECO:0000256" key="1">
    <source>
        <dbReference type="SAM" id="Coils"/>
    </source>
</evidence>
<evidence type="ECO:0000313" key="4">
    <source>
        <dbReference type="Proteomes" id="UP000247409"/>
    </source>
</evidence>
<feature type="compositionally biased region" description="Basic residues" evidence="2">
    <location>
        <begin position="502"/>
        <end position="512"/>
    </location>
</feature>
<dbReference type="AlphaFoldDB" id="A0A2V3IIY4"/>
<evidence type="ECO:0000256" key="2">
    <source>
        <dbReference type="SAM" id="MobiDB-lite"/>
    </source>
</evidence>
<gene>
    <name evidence="3" type="ORF">BWQ96_08300</name>
</gene>
<dbReference type="Proteomes" id="UP000247409">
    <property type="component" value="Unassembled WGS sequence"/>
</dbReference>
<feature type="compositionally biased region" description="Basic and acidic residues" evidence="2">
    <location>
        <begin position="450"/>
        <end position="473"/>
    </location>
</feature>
<feature type="region of interest" description="Disordered" evidence="2">
    <location>
        <begin position="449"/>
        <end position="545"/>
    </location>
</feature>
<keyword evidence="4" id="KW-1185">Reference proteome</keyword>
<feature type="compositionally biased region" description="Polar residues" evidence="2">
    <location>
        <begin position="668"/>
        <end position="686"/>
    </location>
</feature>
<feature type="region of interest" description="Disordered" evidence="2">
    <location>
        <begin position="656"/>
        <end position="693"/>
    </location>
</feature>
<reference evidence="3 4" key="1">
    <citation type="journal article" date="2018" name="Mol. Biol. Evol.">
        <title>Analysis of the draft genome of the red seaweed Gracilariopsis chorda provides insights into genome size evolution in Rhodophyta.</title>
        <authorList>
            <person name="Lee J."/>
            <person name="Yang E.C."/>
            <person name="Graf L."/>
            <person name="Yang J.H."/>
            <person name="Qiu H."/>
            <person name="Zel Zion U."/>
            <person name="Chan C.X."/>
            <person name="Stephens T.G."/>
            <person name="Weber A.P.M."/>
            <person name="Boo G.H."/>
            <person name="Boo S.M."/>
            <person name="Kim K.M."/>
            <person name="Shin Y."/>
            <person name="Jung M."/>
            <person name="Lee S.J."/>
            <person name="Yim H.S."/>
            <person name="Lee J.H."/>
            <person name="Bhattacharya D."/>
            <person name="Yoon H.S."/>
        </authorList>
    </citation>
    <scope>NUCLEOTIDE SEQUENCE [LARGE SCALE GENOMIC DNA]</scope>
    <source>
        <strain evidence="3 4">SKKU-2015</strain>
        <tissue evidence="3">Whole body</tissue>
    </source>
</reference>
<feature type="region of interest" description="Disordered" evidence="2">
    <location>
        <begin position="1"/>
        <end position="28"/>
    </location>
</feature>
<keyword evidence="1" id="KW-0175">Coiled coil</keyword>
<feature type="region of interest" description="Disordered" evidence="2">
    <location>
        <begin position="727"/>
        <end position="778"/>
    </location>
</feature>
<protein>
    <submittedName>
        <fullName evidence="3">Uncharacterized protein</fullName>
    </submittedName>
</protein>
<organism evidence="3 4">
    <name type="scientific">Gracilariopsis chorda</name>
    <dbReference type="NCBI Taxonomy" id="448386"/>
    <lineage>
        <taxon>Eukaryota</taxon>
        <taxon>Rhodophyta</taxon>
        <taxon>Florideophyceae</taxon>
        <taxon>Rhodymeniophycidae</taxon>
        <taxon>Gracilariales</taxon>
        <taxon>Gracilariaceae</taxon>
        <taxon>Gracilariopsis</taxon>
    </lineage>
</organism>
<evidence type="ECO:0000313" key="3">
    <source>
        <dbReference type="EMBL" id="PXF41993.1"/>
    </source>
</evidence>
<comment type="caution">
    <text evidence="3">The sequence shown here is derived from an EMBL/GenBank/DDBJ whole genome shotgun (WGS) entry which is preliminary data.</text>
</comment>
<name>A0A2V3IIY4_9FLOR</name>